<evidence type="ECO:0000313" key="4">
    <source>
        <dbReference type="Proteomes" id="UP000815846"/>
    </source>
</evidence>
<feature type="transmembrane region" description="Helical" evidence="1">
    <location>
        <begin position="119"/>
        <end position="135"/>
    </location>
</feature>
<dbReference type="RefSeq" id="WP_101345736.1">
    <property type="nucleotide sequence ID" value="NZ_PJAI02000022.1"/>
</dbReference>
<dbReference type="Gene3D" id="1.10.3730.20">
    <property type="match status" value="1"/>
</dbReference>
<feature type="transmembrane region" description="Helical" evidence="1">
    <location>
        <begin position="91"/>
        <end position="110"/>
    </location>
</feature>
<dbReference type="Proteomes" id="UP000815846">
    <property type="component" value="Unassembled WGS sequence"/>
</dbReference>
<protein>
    <submittedName>
        <fullName evidence="3">DMT family transporter</fullName>
    </submittedName>
</protein>
<keyword evidence="1" id="KW-1133">Transmembrane helix</keyword>
<dbReference type="InterPro" id="IPR000620">
    <property type="entry name" value="EamA_dom"/>
</dbReference>
<comment type="caution">
    <text evidence="3">The sequence shown here is derived from an EMBL/GenBank/DDBJ whole genome shotgun (WGS) entry which is preliminary data.</text>
</comment>
<feature type="domain" description="EamA" evidence="2">
    <location>
        <begin position="1"/>
        <end position="133"/>
    </location>
</feature>
<evidence type="ECO:0000259" key="2">
    <source>
        <dbReference type="Pfam" id="PF00892"/>
    </source>
</evidence>
<feature type="transmembrane region" description="Helical" evidence="1">
    <location>
        <begin position="33"/>
        <end position="52"/>
    </location>
</feature>
<accession>A0ABY3MTM8</accession>
<reference evidence="3 4" key="1">
    <citation type="submission" date="2019-08" db="EMBL/GenBank/DDBJ databases">
        <title>Microbe sample from Colwellia echini.</title>
        <authorList>
            <person name="Christiansen L."/>
            <person name="Pathiraja D."/>
            <person name="Schultz-Johansen M."/>
            <person name="Choi I.-G."/>
            <person name="Stougaard P."/>
        </authorList>
    </citation>
    <scope>NUCLEOTIDE SEQUENCE [LARGE SCALE GENOMIC DNA]</scope>
    <source>
        <strain evidence="3 4">A3</strain>
    </source>
</reference>
<feature type="domain" description="EamA" evidence="2">
    <location>
        <begin position="145"/>
        <end position="285"/>
    </location>
</feature>
<dbReference type="EMBL" id="PJAI02000022">
    <property type="protein sequence ID" value="TYK64568.1"/>
    <property type="molecule type" value="Genomic_DNA"/>
</dbReference>
<dbReference type="PANTHER" id="PTHR22911">
    <property type="entry name" value="ACYL-MALONYL CONDENSING ENZYME-RELATED"/>
    <property type="match status" value="1"/>
</dbReference>
<feature type="transmembrane region" description="Helical" evidence="1">
    <location>
        <begin position="243"/>
        <end position="263"/>
    </location>
</feature>
<dbReference type="SUPFAM" id="SSF103481">
    <property type="entry name" value="Multidrug resistance efflux transporter EmrE"/>
    <property type="match status" value="2"/>
</dbReference>
<feature type="transmembrane region" description="Helical" evidence="1">
    <location>
        <begin position="59"/>
        <end position="79"/>
    </location>
</feature>
<keyword evidence="4" id="KW-1185">Reference proteome</keyword>
<dbReference type="InterPro" id="IPR037185">
    <property type="entry name" value="EmrE-like"/>
</dbReference>
<keyword evidence="1" id="KW-0812">Transmembrane</keyword>
<sequence>MWIIYALLAALFFGVRGVMYQWTSQKNINRNLMLFGVFFVGFVISAIAMIALDQRWHNLAQVCVGLALGLGSFSANAALHKGFSVGKASLISILSGLTPLFVLLFAFLFWHETLTNQQLIGFVIIFSGLYIIRYSNDISWHNLQGAQWGLLAGLCFSVNDLLSKQSTRLEADIFATLTLMFGFGSLLFAFSWLKNKNTQLNTNDARPRWSNTKTFVCGLGVGLTNVLGMVAIISAFALGTTGLVSAISAMNILIILLYTRIILKESFSRQEITGLTTALVGIVVLRLSA</sequence>
<name>A0ABY3MTM8_9GAMM</name>
<keyword evidence="1" id="KW-0472">Membrane</keyword>
<organism evidence="3 4">
    <name type="scientific">Colwellia echini</name>
    <dbReference type="NCBI Taxonomy" id="1982103"/>
    <lineage>
        <taxon>Bacteria</taxon>
        <taxon>Pseudomonadati</taxon>
        <taxon>Pseudomonadota</taxon>
        <taxon>Gammaproteobacteria</taxon>
        <taxon>Alteromonadales</taxon>
        <taxon>Colwelliaceae</taxon>
        <taxon>Colwellia</taxon>
    </lineage>
</organism>
<dbReference type="Pfam" id="PF00892">
    <property type="entry name" value="EamA"/>
    <property type="match status" value="2"/>
</dbReference>
<evidence type="ECO:0000256" key="1">
    <source>
        <dbReference type="SAM" id="Phobius"/>
    </source>
</evidence>
<evidence type="ECO:0000313" key="3">
    <source>
        <dbReference type="EMBL" id="TYK64568.1"/>
    </source>
</evidence>
<gene>
    <name evidence="3" type="ORF">CWS31_015050</name>
</gene>
<feature type="transmembrane region" description="Helical" evidence="1">
    <location>
        <begin position="173"/>
        <end position="193"/>
    </location>
</feature>
<dbReference type="PANTHER" id="PTHR22911:SF137">
    <property type="entry name" value="SOLUTE CARRIER FAMILY 35 MEMBER G2-RELATED"/>
    <property type="match status" value="1"/>
</dbReference>
<feature type="transmembrane region" description="Helical" evidence="1">
    <location>
        <begin position="214"/>
        <end position="237"/>
    </location>
</feature>
<proteinExistence type="predicted"/>